<proteinExistence type="predicted"/>
<evidence type="ECO:0000259" key="2">
    <source>
        <dbReference type="Pfam" id="PF13590"/>
    </source>
</evidence>
<organism evidence="3 4">
    <name type="scientific">Cecembia rubra</name>
    <dbReference type="NCBI Taxonomy" id="1485585"/>
    <lineage>
        <taxon>Bacteria</taxon>
        <taxon>Pseudomonadati</taxon>
        <taxon>Bacteroidota</taxon>
        <taxon>Cytophagia</taxon>
        <taxon>Cytophagales</taxon>
        <taxon>Cyclobacteriaceae</taxon>
        <taxon>Cecembia</taxon>
    </lineage>
</organism>
<dbReference type="Gene3D" id="3.30.160.670">
    <property type="match status" value="1"/>
</dbReference>
<dbReference type="PROSITE" id="PS51257">
    <property type="entry name" value="PROKAR_LIPOPROTEIN"/>
    <property type="match status" value="1"/>
</dbReference>
<feature type="domain" description="DUF4136" evidence="2">
    <location>
        <begin position="26"/>
        <end position="187"/>
    </location>
</feature>
<comment type="caution">
    <text evidence="3">The sequence shown here is derived from an EMBL/GenBank/DDBJ whole genome shotgun (WGS) entry which is preliminary data.</text>
</comment>
<gene>
    <name evidence="3" type="ORF">CLV48_102240</name>
</gene>
<protein>
    <submittedName>
        <fullName evidence="3">Uncharacterized protein DUF4136</fullName>
    </submittedName>
</protein>
<dbReference type="RefSeq" id="WP_106566355.1">
    <property type="nucleotide sequence ID" value="NZ_JAUVYL010000089.1"/>
</dbReference>
<evidence type="ECO:0000313" key="4">
    <source>
        <dbReference type="Proteomes" id="UP000240708"/>
    </source>
</evidence>
<dbReference type="Proteomes" id="UP000240708">
    <property type="component" value="Unassembled WGS sequence"/>
</dbReference>
<feature type="signal peptide" evidence="1">
    <location>
        <begin position="1"/>
        <end position="19"/>
    </location>
</feature>
<keyword evidence="4" id="KW-1185">Reference proteome</keyword>
<name>A0A2P8EAE7_9BACT</name>
<feature type="chain" id="PRO_5015105835" evidence="1">
    <location>
        <begin position="20"/>
        <end position="195"/>
    </location>
</feature>
<dbReference type="InterPro" id="IPR025411">
    <property type="entry name" value="DUF4136"/>
</dbReference>
<keyword evidence="1" id="KW-0732">Signal</keyword>
<dbReference type="OrthoDB" id="875766at2"/>
<evidence type="ECO:0000313" key="3">
    <source>
        <dbReference type="EMBL" id="PSL06424.1"/>
    </source>
</evidence>
<dbReference type="AlphaFoldDB" id="A0A2P8EAE7"/>
<reference evidence="3 4" key="1">
    <citation type="submission" date="2018-03" db="EMBL/GenBank/DDBJ databases">
        <title>Genomic Encyclopedia of Archaeal and Bacterial Type Strains, Phase II (KMG-II): from individual species to whole genera.</title>
        <authorList>
            <person name="Goeker M."/>
        </authorList>
    </citation>
    <scope>NUCLEOTIDE SEQUENCE [LARGE SCALE GENOMIC DNA]</scope>
    <source>
        <strain evidence="3 4">DSM 28057</strain>
    </source>
</reference>
<dbReference type="EMBL" id="PYGF01000002">
    <property type="protein sequence ID" value="PSL06424.1"/>
    <property type="molecule type" value="Genomic_DNA"/>
</dbReference>
<dbReference type="Pfam" id="PF13590">
    <property type="entry name" value="DUF4136"/>
    <property type="match status" value="1"/>
</dbReference>
<accession>A0A2P8EAE7</accession>
<sequence length="195" mass="23145">MKHLLYLLAIVLISVSCMSQKDFIAEYDFNYSGNFKRYKTFGFVGSPVPGDSLRYFQAIERTIANRLGSQGFRLQDERPDLLINYMIFNEQVKYRGYDQPNFDYWLQRRNENVDMEKVMESEDQREKDENYNKVKYLDNNGMLVIYVIDNKKGNTIWQGYSPASFDFLSPDLESDLTRATYRVMDQFRILTRNGF</sequence>
<evidence type="ECO:0000256" key="1">
    <source>
        <dbReference type="SAM" id="SignalP"/>
    </source>
</evidence>